<comment type="caution">
    <text evidence="2">The sequence shown here is derived from an EMBL/GenBank/DDBJ whole genome shotgun (WGS) entry which is preliminary data.</text>
</comment>
<proteinExistence type="predicted"/>
<organism evidence="2 3">
    <name type="scientific">Candidatus Roizmanbacteria bacterium CG_4_10_14_0_2_um_filter_36_9</name>
    <dbReference type="NCBI Taxonomy" id="1974823"/>
    <lineage>
        <taxon>Bacteria</taxon>
        <taxon>Candidatus Roizmaniibacteriota</taxon>
    </lineage>
</organism>
<protein>
    <recommendedName>
        <fullName evidence="4">Glycosyltransferase RgtA/B/C/D-like domain-containing protein</fullName>
    </recommendedName>
</protein>
<dbReference type="Proteomes" id="UP000230027">
    <property type="component" value="Unassembled WGS sequence"/>
</dbReference>
<name>A0A2M7U3U1_9BACT</name>
<dbReference type="EMBL" id="PFOD01000055">
    <property type="protein sequence ID" value="PIZ65232.1"/>
    <property type="molecule type" value="Genomic_DNA"/>
</dbReference>
<gene>
    <name evidence="2" type="ORF">COY14_02805</name>
</gene>
<feature type="non-terminal residue" evidence="2">
    <location>
        <position position="114"/>
    </location>
</feature>
<keyword evidence="1" id="KW-0812">Transmembrane</keyword>
<dbReference type="AlphaFoldDB" id="A0A2M7U3U1"/>
<evidence type="ECO:0008006" key="4">
    <source>
        <dbReference type="Google" id="ProtNLM"/>
    </source>
</evidence>
<evidence type="ECO:0000313" key="2">
    <source>
        <dbReference type="EMBL" id="PIZ65232.1"/>
    </source>
</evidence>
<evidence type="ECO:0000256" key="1">
    <source>
        <dbReference type="SAM" id="Phobius"/>
    </source>
</evidence>
<feature type="transmembrane region" description="Helical" evidence="1">
    <location>
        <begin position="5"/>
        <end position="25"/>
    </location>
</feature>
<evidence type="ECO:0000313" key="3">
    <source>
        <dbReference type="Proteomes" id="UP000230027"/>
    </source>
</evidence>
<reference evidence="3" key="1">
    <citation type="submission" date="2017-09" db="EMBL/GenBank/DDBJ databases">
        <title>Depth-based differentiation of microbial function through sediment-hosted aquifers and enrichment of novel symbionts in the deep terrestrial subsurface.</title>
        <authorList>
            <person name="Probst A.J."/>
            <person name="Ladd B."/>
            <person name="Jarett J.K."/>
            <person name="Geller-Mcgrath D.E."/>
            <person name="Sieber C.M.K."/>
            <person name="Emerson J.B."/>
            <person name="Anantharaman K."/>
            <person name="Thomas B.C."/>
            <person name="Malmstrom R."/>
            <person name="Stieglmeier M."/>
            <person name="Klingl A."/>
            <person name="Woyke T."/>
            <person name="Ryan C.M."/>
            <person name="Banfield J.F."/>
        </authorList>
    </citation>
    <scope>NUCLEOTIDE SEQUENCE [LARGE SCALE GENOMIC DNA]</scope>
</reference>
<keyword evidence="1" id="KW-0472">Membrane</keyword>
<sequence length="114" mass="13067">MKYLILAGIIFFTVFIHHFPTYYALLKTPSNTSFSGQAAWFDPWDTNVYVSAIKEGQNGNLLYSNQFTTIKHKPLFVYTFYTLTGLLFNNVDPYSLFQIESLIFSALLVVGTFL</sequence>
<keyword evidence="1" id="KW-1133">Transmembrane helix</keyword>
<accession>A0A2M7U3U1</accession>